<keyword evidence="1" id="KW-0472">Membrane</keyword>
<organism evidence="2 3">
    <name type="scientific">Paenibacillus phytorum</name>
    <dbReference type="NCBI Taxonomy" id="2654977"/>
    <lineage>
        <taxon>Bacteria</taxon>
        <taxon>Bacillati</taxon>
        <taxon>Bacillota</taxon>
        <taxon>Bacilli</taxon>
        <taxon>Bacillales</taxon>
        <taxon>Paenibacillaceae</taxon>
        <taxon>Paenibacillus</taxon>
    </lineage>
</organism>
<dbReference type="EMBL" id="WHOA01000241">
    <property type="protein sequence ID" value="NOU76325.1"/>
    <property type="molecule type" value="Genomic_DNA"/>
</dbReference>
<evidence type="ECO:0000256" key="1">
    <source>
        <dbReference type="SAM" id="Phobius"/>
    </source>
</evidence>
<gene>
    <name evidence="2" type="ORF">GC098_34070</name>
</gene>
<feature type="transmembrane region" description="Helical" evidence="1">
    <location>
        <begin position="6"/>
        <end position="28"/>
    </location>
</feature>
<evidence type="ECO:0000313" key="2">
    <source>
        <dbReference type="EMBL" id="NOU76325.1"/>
    </source>
</evidence>
<protein>
    <submittedName>
        <fullName evidence="2">Uncharacterized protein</fullName>
    </submittedName>
</protein>
<keyword evidence="1" id="KW-0812">Transmembrane</keyword>
<proteinExistence type="predicted"/>
<name>A0ABX1Y8P7_9BACL</name>
<reference evidence="2 3" key="1">
    <citation type="submission" date="2019-10" db="EMBL/GenBank/DDBJ databases">
        <title>Description of Paenibacillus terrestris sp. nov.</title>
        <authorList>
            <person name="Carlier A."/>
            <person name="Qi S."/>
        </authorList>
    </citation>
    <scope>NUCLEOTIDE SEQUENCE [LARGE SCALE GENOMIC DNA]</scope>
    <source>
        <strain evidence="2 3">LMG 31458</strain>
    </source>
</reference>
<evidence type="ECO:0000313" key="3">
    <source>
        <dbReference type="Proteomes" id="UP000616779"/>
    </source>
</evidence>
<dbReference type="Proteomes" id="UP000616779">
    <property type="component" value="Unassembled WGS sequence"/>
</dbReference>
<keyword evidence="1" id="KW-1133">Transmembrane helix</keyword>
<comment type="caution">
    <text evidence="2">The sequence shown here is derived from an EMBL/GenBank/DDBJ whole genome shotgun (WGS) entry which is preliminary data.</text>
</comment>
<accession>A0ABX1Y8P7</accession>
<keyword evidence="3" id="KW-1185">Reference proteome</keyword>
<feature type="transmembrane region" description="Helical" evidence="1">
    <location>
        <begin position="40"/>
        <end position="61"/>
    </location>
</feature>
<sequence length="67" mass="7614">MILDGFFFTSRAVVLLIFNVPYLLPLLLTSHFSLLTPYSLLLTPYSLLLTPYSLLLTPYSLLLSSYL</sequence>